<keyword evidence="2" id="KW-0378">Hydrolase</keyword>
<dbReference type="AlphaFoldDB" id="A0A420YEM6"/>
<reference evidence="7 8" key="1">
    <citation type="submission" date="2018-08" db="EMBL/GenBank/DDBJ databases">
        <title>Draft genome of the lignicolous fungus Coniochaeta pulveracea.</title>
        <authorList>
            <person name="Borstlap C.J."/>
            <person name="De Witt R.N."/>
            <person name="Botha A."/>
            <person name="Volschenk H."/>
        </authorList>
    </citation>
    <scope>NUCLEOTIDE SEQUENCE [LARGE SCALE GENOMIC DNA]</scope>
    <source>
        <strain evidence="7 8">CAB683</strain>
    </source>
</reference>
<dbReference type="Gene3D" id="3.40.50.10810">
    <property type="entry name" value="Tandem AAA-ATPase domain"/>
    <property type="match status" value="1"/>
</dbReference>
<dbReference type="PROSITE" id="PS51192">
    <property type="entry name" value="HELICASE_ATP_BIND_1"/>
    <property type="match status" value="1"/>
</dbReference>
<dbReference type="SMART" id="SM00487">
    <property type="entry name" value="DEXDc"/>
    <property type="match status" value="1"/>
</dbReference>
<dbReference type="PANTHER" id="PTHR10799">
    <property type="entry name" value="SNF2/RAD54 HELICASE FAMILY"/>
    <property type="match status" value="1"/>
</dbReference>
<evidence type="ECO:0000313" key="8">
    <source>
        <dbReference type="Proteomes" id="UP000275385"/>
    </source>
</evidence>
<feature type="compositionally biased region" description="Polar residues" evidence="4">
    <location>
        <begin position="39"/>
        <end position="48"/>
    </location>
</feature>
<feature type="compositionally biased region" description="Basic and acidic residues" evidence="4">
    <location>
        <begin position="135"/>
        <end position="148"/>
    </location>
</feature>
<dbReference type="PROSITE" id="PS51194">
    <property type="entry name" value="HELICASE_CTER"/>
    <property type="match status" value="1"/>
</dbReference>
<feature type="region of interest" description="Disordered" evidence="4">
    <location>
        <begin position="239"/>
        <end position="344"/>
    </location>
</feature>
<feature type="compositionally biased region" description="Low complexity" evidence="4">
    <location>
        <begin position="245"/>
        <end position="256"/>
    </location>
</feature>
<dbReference type="InterPro" id="IPR000330">
    <property type="entry name" value="SNF2_N"/>
</dbReference>
<dbReference type="InterPro" id="IPR049730">
    <property type="entry name" value="SNF2/RAD54-like_C"/>
</dbReference>
<gene>
    <name evidence="7" type="ORF">DL546_007723</name>
</gene>
<comment type="caution">
    <text evidence="7">The sequence shown here is derived from an EMBL/GenBank/DDBJ whole genome shotgun (WGS) entry which is preliminary data.</text>
</comment>
<name>A0A420YEM6_9PEZI</name>
<feature type="domain" description="Helicase ATP-binding" evidence="5">
    <location>
        <begin position="507"/>
        <end position="686"/>
    </location>
</feature>
<dbReference type="SMART" id="SM00490">
    <property type="entry name" value="HELICc"/>
    <property type="match status" value="1"/>
</dbReference>
<dbReference type="InterPro" id="IPR014001">
    <property type="entry name" value="Helicase_ATP-bd"/>
</dbReference>
<dbReference type="InterPro" id="IPR001650">
    <property type="entry name" value="Helicase_C-like"/>
</dbReference>
<dbReference type="STRING" id="177199.A0A420YEM6"/>
<keyword evidence="1" id="KW-0547">Nucleotide-binding</keyword>
<dbReference type="EMBL" id="QVQW01000016">
    <property type="protein sequence ID" value="RKU46150.1"/>
    <property type="molecule type" value="Genomic_DNA"/>
</dbReference>
<dbReference type="Proteomes" id="UP000275385">
    <property type="component" value="Unassembled WGS sequence"/>
</dbReference>
<organism evidence="7 8">
    <name type="scientific">Coniochaeta pulveracea</name>
    <dbReference type="NCBI Taxonomy" id="177199"/>
    <lineage>
        <taxon>Eukaryota</taxon>
        <taxon>Fungi</taxon>
        <taxon>Dikarya</taxon>
        <taxon>Ascomycota</taxon>
        <taxon>Pezizomycotina</taxon>
        <taxon>Sordariomycetes</taxon>
        <taxon>Sordariomycetidae</taxon>
        <taxon>Coniochaetales</taxon>
        <taxon>Coniochaetaceae</taxon>
        <taxon>Coniochaeta</taxon>
    </lineage>
</organism>
<keyword evidence="8" id="KW-1185">Reference proteome</keyword>
<feature type="compositionally biased region" description="Basic and acidic residues" evidence="4">
    <location>
        <begin position="334"/>
        <end position="344"/>
    </location>
</feature>
<evidence type="ECO:0000313" key="7">
    <source>
        <dbReference type="EMBL" id="RKU46150.1"/>
    </source>
</evidence>
<dbReference type="SUPFAM" id="SSF81585">
    <property type="entry name" value="PsbU/PolX domain-like"/>
    <property type="match status" value="1"/>
</dbReference>
<protein>
    <submittedName>
        <fullName evidence="7">Uncharacterized protein</fullName>
    </submittedName>
</protein>
<evidence type="ECO:0000256" key="4">
    <source>
        <dbReference type="SAM" id="MobiDB-lite"/>
    </source>
</evidence>
<feature type="domain" description="Helicase C-terminal" evidence="6">
    <location>
        <begin position="873"/>
        <end position="1035"/>
    </location>
</feature>
<sequence>MPGHGVPAPEVVIDLDDYDFDTDSEFGGAKKSPAAKSPYFTQPTQIIPRSSPPAHETQPTQIMSPRNALKKPTLQDLIASSPRSVIEVPASPDVRRPSKFPVARGNLAQSMAPPGTAYRAPTRPAPVAQSKKRNHLDISDDDLTRPIFDDDSSDEDLPMRGEILPSKFAPKKPNVSEPPTKKQATSSKQPEVKYNEARLVQLSQKLYREVKAKSELKTKLDDCRKSLLKNGLVYGDALKDLLHGPSSSQLASPAQQRAKENKVIDLSSEPTQDSDFEHTPKPAPRRGRLIQGRRNGVPARKPSPASPDPLSAPKRVIDLYTEDEDADDNSEDPADTRKREAREGRETRALEYLNTCSKVDLMAMAKITDAKATAMLKHKPFATIDDARRVRTINKTKKKSTKDELGHDVVDAILQYIEYLEAVDEIVGQCEKRTMDIRSATSTWNLDIYGQSRSRASVAADSDPLTPSSTVTDEEKLVAPPITREPSLMRDHCSLKSYQLYGLNWLHMMFRKRIGGILADDMGLGKTCQVIALLSQIVGGYQSSSKKANSERPWPHLVIVPASTLGNWEAEFEKFAPDLKVTVYNGSQAERDELAMEMREQPFEHEVILTSYSQVGRSEDSANLNKLQPKSIIFDEGHTLKNPTTKLFKRLFSINANDPWKLMLTGTPVQNNLMELIGLLRMLEPKTFHRQADALEDFFSQKVTLKDVSNGALLFSDRVNRASSILAPFILQRKKEQVLELPSKTHKTVYCELHELQRPIYKAFENKFAKAKTVGKASTDDSANAENNPWIQTRKAALHPYLFRRFFTDAKVEKMMPILWKNFPSSEKRPERQDLLLEELKGYNDFQLHLWCRDVPALAKFDIDEKSLFSSGKIEKLLEMVRGYQANGDRVLIFTRFEMTVPILLEVFDLEGINNRQFTGTTPVEERQDLIDEFNNDPSITAFIITTGSGATGINLTAANKVIIFDPSDNPQLDIQAENRAHRIGQTRPVEVIRLVTKGTIEELILAAGERKIELAKKVTGQDEEGAFVAMTELEMKKTVRQGLLERGAGFATPDDE</sequence>
<evidence type="ECO:0000259" key="5">
    <source>
        <dbReference type="PROSITE" id="PS51192"/>
    </source>
</evidence>
<proteinExistence type="predicted"/>
<evidence type="ECO:0000256" key="3">
    <source>
        <dbReference type="ARBA" id="ARBA00022840"/>
    </source>
</evidence>
<evidence type="ECO:0000256" key="1">
    <source>
        <dbReference type="ARBA" id="ARBA00022741"/>
    </source>
</evidence>
<accession>A0A420YEM6</accession>
<dbReference type="GO" id="GO:0016787">
    <property type="term" value="F:hydrolase activity"/>
    <property type="evidence" value="ECO:0007669"/>
    <property type="project" value="UniProtKB-KW"/>
</dbReference>
<feature type="region of interest" description="Disordered" evidence="4">
    <location>
        <begin position="88"/>
        <end position="194"/>
    </location>
</feature>
<dbReference type="InterPro" id="IPR038718">
    <property type="entry name" value="SNF2-like_sf"/>
</dbReference>
<evidence type="ECO:0000256" key="2">
    <source>
        <dbReference type="ARBA" id="ARBA00022801"/>
    </source>
</evidence>
<dbReference type="OrthoDB" id="5857104at2759"/>
<dbReference type="CDD" id="cd18793">
    <property type="entry name" value="SF2_C_SNF"/>
    <property type="match status" value="1"/>
</dbReference>
<dbReference type="SUPFAM" id="SSF52540">
    <property type="entry name" value="P-loop containing nucleoside triphosphate hydrolases"/>
    <property type="match status" value="2"/>
</dbReference>
<dbReference type="Gene3D" id="3.40.50.300">
    <property type="entry name" value="P-loop containing nucleotide triphosphate hydrolases"/>
    <property type="match status" value="1"/>
</dbReference>
<evidence type="ECO:0000259" key="6">
    <source>
        <dbReference type="PROSITE" id="PS51194"/>
    </source>
</evidence>
<feature type="region of interest" description="Disordered" evidence="4">
    <location>
        <begin position="23"/>
        <end position="69"/>
    </location>
</feature>
<dbReference type="GO" id="GO:0005524">
    <property type="term" value="F:ATP binding"/>
    <property type="evidence" value="ECO:0007669"/>
    <property type="project" value="InterPro"/>
</dbReference>
<feature type="compositionally biased region" description="Acidic residues" evidence="4">
    <location>
        <begin position="320"/>
        <end position="333"/>
    </location>
</feature>
<dbReference type="Pfam" id="PF00271">
    <property type="entry name" value="Helicase_C"/>
    <property type="match status" value="1"/>
</dbReference>
<dbReference type="Pfam" id="PF00176">
    <property type="entry name" value="SNF2-rel_dom"/>
    <property type="match status" value="1"/>
</dbReference>
<dbReference type="InterPro" id="IPR027417">
    <property type="entry name" value="P-loop_NTPase"/>
</dbReference>
<keyword evidence="3" id="KW-0067">ATP-binding</keyword>